<keyword evidence="1" id="KW-0614">Plasmid</keyword>
<dbReference type="AlphaFoldDB" id="A0A1Z5AXH5"/>
<reference evidence="1" key="2">
    <citation type="submission" date="2015-04" db="EMBL/GenBank/DDBJ databases">
        <title>Carnobacterium maltaromaticum LMA28 plasmids.</title>
        <authorList>
            <person name="Cailliez-Grimal C."/>
            <person name="Iskandar C."/>
        </authorList>
    </citation>
    <scope>NUCLEOTIDE SEQUENCE [LARGE SCALE GENOMIC DNA]</scope>
    <source>
        <strain evidence="1">LMA28</strain>
        <plasmid evidence="1">LMA_pb</plasmid>
    </source>
</reference>
<dbReference type="EMBL" id="LN846933">
    <property type="protein sequence ID" value="CRI06746.1"/>
    <property type="molecule type" value="Genomic_DNA"/>
</dbReference>
<gene>
    <name evidence="1" type="ORF">BN424_pb0008</name>
</gene>
<reference evidence="1" key="1">
    <citation type="submission" date="2015-04" db="EMBL/GenBank/DDBJ databases">
        <title>Carnobacterium maltaromaticum LMA28 complete chromosome sequence.</title>
        <authorList>
            <person name="Borges F."/>
            <person name="Cailliez-Grimal C."/>
        </authorList>
    </citation>
    <scope>NUCLEOTIDE SEQUENCE [LARGE SCALE GENOMIC DNA]</scope>
    <source>
        <strain evidence="1">LMA28</strain>
        <plasmid evidence="1">LMA_pb</plasmid>
    </source>
</reference>
<organism evidence="1">
    <name type="scientific">Carnobacterium maltaromaticum</name>
    <name type="common">Carnobacterium piscicola</name>
    <dbReference type="NCBI Taxonomy" id="2751"/>
    <lineage>
        <taxon>Bacteria</taxon>
        <taxon>Bacillati</taxon>
        <taxon>Bacillota</taxon>
        <taxon>Bacilli</taxon>
        <taxon>Lactobacillales</taxon>
        <taxon>Carnobacteriaceae</taxon>
        <taxon>Carnobacterium</taxon>
    </lineage>
</organism>
<evidence type="ECO:0000313" key="1">
    <source>
        <dbReference type="EMBL" id="CRI06746.1"/>
    </source>
</evidence>
<geneLocation type="plasmid" evidence="1">
    <name>LMA_pb</name>
</geneLocation>
<name>A0A1Z5AXH5_CARML</name>
<accession>A0A1Z5AXH5</accession>
<sequence length="75" mass="8672">MAKAKKAPANARKFPLVDQAEQAEKDLFSQHQGYQIPEYINANLVHTLRDYQDEAIRNYHYTQTQINPNPQPCSL</sequence>
<protein>
    <submittedName>
        <fullName evidence="1">Uncharacterized protein</fullName>
    </submittedName>
</protein>
<proteinExistence type="predicted"/>